<protein>
    <submittedName>
        <fullName evidence="1">Uncharacterized protein</fullName>
    </submittedName>
</protein>
<dbReference type="AlphaFoldDB" id="A0AAV7RVX1"/>
<evidence type="ECO:0000313" key="2">
    <source>
        <dbReference type="Proteomes" id="UP001066276"/>
    </source>
</evidence>
<dbReference type="EMBL" id="JANPWB010000009">
    <property type="protein sequence ID" value="KAJ1156612.1"/>
    <property type="molecule type" value="Genomic_DNA"/>
</dbReference>
<name>A0AAV7RVX1_PLEWA</name>
<gene>
    <name evidence="1" type="ORF">NDU88_009330</name>
</gene>
<reference evidence="1" key="1">
    <citation type="journal article" date="2022" name="bioRxiv">
        <title>Sequencing and chromosome-scale assembly of the giantPleurodeles waltlgenome.</title>
        <authorList>
            <person name="Brown T."/>
            <person name="Elewa A."/>
            <person name="Iarovenko S."/>
            <person name="Subramanian E."/>
            <person name="Araus A.J."/>
            <person name="Petzold A."/>
            <person name="Susuki M."/>
            <person name="Suzuki K.-i.T."/>
            <person name="Hayashi T."/>
            <person name="Toyoda A."/>
            <person name="Oliveira C."/>
            <person name="Osipova E."/>
            <person name="Leigh N.D."/>
            <person name="Simon A."/>
            <person name="Yun M.H."/>
        </authorList>
    </citation>
    <scope>NUCLEOTIDE SEQUENCE</scope>
    <source>
        <strain evidence="1">20211129_DDA</strain>
        <tissue evidence="1">Liver</tissue>
    </source>
</reference>
<sequence>MATQQLGRPACGKSLPVRVGAPSGHRIEERAKPGGVCLTSRDVSSPSVGVQDICPGIEVVPSTSRGAGFAMEQLEEELLDYEEEEAVQEVERGQQRAVQSDGTLEIPQVVNKKAVHNDRPVRRRHQELVAGNLPRGEEYGTKPIKIGCSKVGFGGVAKISGKDMGSQTVVGHGNEGIDASNQVGIGSEVVADKSKWQRFRWLALGVDAQKTALPGELWEIGE</sequence>
<dbReference type="Proteomes" id="UP001066276">
    <property type="component" value="Chromosome 5"/>
</dbReference>
<comment type="caution">
    <text evidence="1">The sequence shown here is derived from an EMBL/GenBank/DDBJ whole genome shotgun (WGS) entry which is preliminary data.</text>
</comment>
<evidence type="ECO:0000313" key="1">
    <source>
        <dbReference type="EMBL" id="KAJ1156612.1"/>
    </source>
</evidence>
<keyword evidence="2" id="KW-1185">Reference proteome</keyword>
<proteinExistence type="predicted"/>
<accession>A0AAV7RVX1</accession>
<organism evidence="1 2">
    <name type="scientific">Pleurodeles waltl</name>
    <name type="common">Iberian ribbed newt</name>
    <dbReference type="NCBI Taxonomy" id="8319"/>
    <lineage>
        <taxon>Eukaryota</taxon>
        <taxon>Metazoa</taxon>
        <taxon>Chordata</taxon>
        <taxon>Craniata</taxon>
        <taxon>Vertebrata</taxon>
        <taxon>Euteleostomi</taxon>
        <taxon>Amphibia</taxon>
        <taxon>Batrachia</taxon>
        <taxon>Caudata</taxon>
        <taxon>Salamandroidea</taxon>
        <taxon>Salamandridae</taxon>
        <taxon>Pleurodelinae</taxon>
        <taxon>Pleurodeles</taxon>
    </lineage>
</organism>